<name>A0ABY9HK35_9ACTN</name>
<evidence type="ECO:0000256" key="1">
    <source>
        <dbReference type="SAM" id="Phobius"/>
    </source>
</evidence>
<keyword evidence="3" id="KW-1185">Reference proteome</keyword>
<gene>
    <name evidence="2" type="ORF">P8A18_13750</name>
</gene>
<feature type="transmembrane region" description="Helical" evidence="1">
    <location>
        <begin position="31"/>
        <end position="48"/>
    </location>
</feature>
<sequence length="111" mass="12842">MVWIRVTCWCVGLACLYVAIFHTPHNVALMAPLYFLGVFLPGSGESYIQRRRRKGWYAQFSSPEAMRSIVKDEAELRRVRDEKGVLVAARRFRREFPLCPLPEALKMVQAL</sequence>
<accession>A0ABY9HK35</accession>
<protein>
    <submittedName>
        <fullName evidence="2">Uncharacterized protein</fullName>
    </submittedName>
</protein>
<keyword evidence="1" id="KW-1133">Transmembrane helix</keyword>
<proteinExistence type="predicted"/>
<evidence type="ECO:0000313" key="3">
    <source>
        <dbReference type="Proteomes" id="UP001239522"/>
    </source>
</evidence>
<organism evidence="2 3">
    <name type="scientific">Streptomyces castrisilvae</name>
    <dbReference type="NCBI Taxonomy" id="3033811"/>
    <lineage>
        <taxon>Bacteria</taxon>
        <taxon>Bacillati</taxon>
        <taxon>Actinomycetota</taxon>
        <taxon>Actinomycetes</taxon>
        <taxon>Kitasatosporales</taxon>
        <taxon>Streptomycetaceae</taxon>
        <taxon>Streptomyces</taxon>
    </lineage>
</organism>
<dbReference type="RefSeq" id="WP_306054612.1">
    <property type="nucleotide sequence ID" value="NZ_CP120997.1"/>
</dbReference>
<evidence type="ECO:0000313" key="2">
    <source>
        <dbReference type="EMBL" id="WLQ34437.1"/>
    </source>
</evidence>
<dbReference type="EMBL" id="CP120997">
    <property type="protein sequence ID" value="WLQ34437.1"/>
    <property type="molecule type" value="Genomic_DNA"/>
</dbReference>
<keyword evidence="1" id="KW-0812">Transmembrane</keyword>
<reference evidence="2 3" key="1">
    <citation type="submission" date="2023-03" db="EMBL/GenBank/DDBJ databases">
        <title>Isolation and description of six Streptomyces strains from soil environments, able to metabolize different microbial glucans.</title>
        <authorList>
            <person name="Widen T."/>
            <person name="Larsbrink J."/>
        </authorList>
    </citation>
    <scope>NUCLEOTIDE SEQUENCE [LARGE SCALE GENOMIC DNA]</scope>
    <source>
        <strain evidence="2 3">Mut1</strain>
    </source>
</reference>
<dbReference type="Proteomes" id="UP001239522">
    <property type="component" value="Chromosome"/>
</dbReference>
<keyword evidence="1" id="KW-0472">Membrane</keyword>